<dbReference type="PROSITE" id="PS50206">
    <property type="entry name" value="RHODANESE_3"/>
    <property type="match status" value="1"/>
</dbReference>
<dbReference type="SUPFAM" id="SSF52821">
    <property type="entry name" value="Rhodanese/Cell cycle control phosphatase"/>
    <property type="match status" value="1"/>
</dbReference>
<dbReference type="Pfam" id="PF00581">
    <property type="entry name" value="Rhodanese"/>
    <property type="match status" value="1"/>
</dbReference>
<gene>
    <name evidence="3" type="ordered locus">DaAHT2_2583</name>
</gene>
<dbReference type="PANTHER" id="PTHR43031:SF16">
    <property type="entry name" value="OXIDOREDUCTASE"/>
    <property type="match status" value="1"/>
</dbReference>
<dbReference type="AlphaFoldDB" id="D6Z0Y7"/>
<dbReference type="STRING" id="589865.DaAHT2_2583"/>
<sequence>MGKSFFAIACAVLLIASQPVWADENPILVKQGEMFAEAREVIKQITVHDVRRMIDEGEAFTLVDVRDPEELAAGVIAYDGLVTISRGKLELLAPDKLDMNERIVVVCQTGIRGILAAHTLVKLGYTNVSNIQCGIEGWAFSDYPIRNSLGTFVMK</sequence>
<reference evidence="4" key="1">
    <citation type="submission" date="2010-02" db="EMBL/GenBank/DDBJ databases">
        <title>Complete sequence of Desulfurivibrio alkaliphilus AHT2.</title>
        <authorList>
            <consortium name="US DOE Joint Genome Institute"/>
            <person name="Pitluck S."/>
            <person name="Chertkov O."/>
            <person name="Detter J.C."/>
            <person name="Han C."/>
            <person name="Tapia R."/>
            <person name="Larimer F."/>
            <person name="Land M."/>
            <person name="Hauser L."/>
            <person name="Kyrpides N."/>
            <person name="Mikhailova N."/>
            <person name="Sorokin D.Y."/>
            <person name="Muyzer G."/>
            <person name="Woyke T."/>
        </authorList>
    </citation>
    <scope>NUCLEOTIDE SEQUENCE [LARGE SCALE GENOMIC DNA]</scope>
    <source>
        <strain evidence="4">DSM 19089 / UNIQEM U267 / AHT2</strain>
    </source>
</reference>
<dbReference type="InParanoid" id="D6Z0Y7"/>
<feature type="domain" description="Rhodanese" evidence="2">
    <location>
        <begin position="56"/>
        <end position="147"/>
    </location>
</feature>
<keyword evidence="1" id="KW-0732">Signal</keyword>
<feature type="signal peptide" evidence="1">
    <location>
        <begin position="1"/>
        <end position="22"/>
    </location>
</feature>
<protein>
    <submittedName>
        <fullName evidence="3">Rhodanese domain protein</fullName>
    </submittedName>
</protein>
<dbReference type="InterPro" id="IPR036873">
    <property type="entry name" value="Rhodanese-like_dom_sf"/>
</dbReference>
<dbReference type="HOGENOM" id="CLU_089574_6_2_7"/>
<name>D6Z0Y7_DESAT</name>
<keyword evidence="4" id="KW-1185">Reference proteome</keyword>
<dbReference type="InterPro" id="IPR001763">
    <property type="entry name" value="Rhodanese-like_dom"/>
</dbReference>
<feature type="chain" id="PRO_5003091381" evidence="1">
    <location>
        <begin position="23"/>
        <end position="155"/>
    </location>
</feature>
<evidence type="ECO:0000259" key="2">
    <source>
        <dbReference type="PROSITE" id="PS50206"/>
    </source>
</evidence>
<dbReference type="Proteomes" id="UP000001508">
    <property type="component" value="Chromosome"/>
</dbReference>
<dbReference type="CDD" id="cd00158">
    <property type="entry name" value="RHOD"/>
    <property type="match status" value="1"/>
</dbReference>
<evidence type="ECO:0000313" key="3">
    <source>
        <dbReference type="EMBL" id="ADH87247.1"/>
    </source>
</evidence>
<proteinExistence type="predicted"/>
<dbReference type="Gene3D" id="3.40.250.10">
    <property type="entry name" value="Rhodanese-like domain"/>
    <property type="match status" value="1"/>
</dbReference>
<dbReference type="eggNOG" id="COG0607">
    <property type="taxonomic scope" value="Bacteria"/>
</dbReference>
<dbReference type="InterPro" id="IPR050229">
    <property type="entry name" value="GlpE_sulfurtransferase"/>
</dbReference>
<dbReference type="SMART" id="SM00450">
    <property type="entry name" value="RHOD"/>
    <property type="match status" value="1"/>
</dbReference>
<dbReference type="PANTHER" id="PTHR43031">
    <property type="entry name" value="FAD-DEPENDENT OXIDOREDUCTASE"/>
    <property type="match status" value="1"/>
</dbReference>
<evidence type="ECO:0000256" key="1">
    <source>
        <dbReference type="SAM" id="SignalP"/>
    </source>
</evidence>
<dbReference type="KEGG" id="dak:DaAHT2_2583"/>
<evidence type="ECO:0000313" key="4">
    <source>
        <dbReference type="Proteomes" id="UP000001508"/>
    </source>
</evidence>
<accession>D6Z0Y7</accession>
<organism evidence="3 4">
    <name type="scientific">Desulfurivibrio alkaliphilus (strain DSM 19089 / UNIQEM U267 / AHT2)</name>
    <dbReference type="NCBI Taxonomy" id="589865"/>
    <lineage>
        <taxon>Bacteria</taxon>
        <taxon>Pseudomonadati</taxon>
        <taxon>Thermodesulfobacteriota</taxon>
        <taxon>Desulfobulbia</taxon>
        <taxon>Desulfobulbales</taxon>
        <taxon>Desulfobulbaceae</taxon>
        <taxon>Desulfurivibrio</taxon>
    </lineage>
</organism>
<dbReference type="EMBL" id="CP001940">
    <property type="protein sequence ID" value="ADH87247.1"/>
    <property type="molecule type" value="Genomic_DNA"/>
</dbReference>